<protein>
    <recommendedName>
        <fullName evidence="10">Glycerol-3-phosphate acyltransferase</fullName>
    </recommendedName>
    <alternativeName>
        <fullName evidence="10">Acyl-PO4 G3P acyltransferase</fullName>
    </alternativeName>
    <alternativeName>
        <fullName evidence="10">Acyl-phosphate--glycerol-3-phosphate acyltransferase</fullName>
    </alternativeName>
    <alternativeName>
        <fullName evidence="10">G3P acyltransferase</fullName>
        <shortName evidence="10">GPAT</shortName>
        <ecNumber evidence="10">2.3.1.275</ecNumber>
    </alternativeName>
    <alternativeName>
        <fullName evidence="10">Lysophosphatidic acid synthase</fullName>
        <shortName evidence="10">LPA synthase</shortName>
    </alternativeName>
</protein>
<feature type="transmembrane region" description="Helical" evidence="10">
    <location>
        <begin position="7"/>
        <end position="28"/>
    </location>
</feature>
<evidence type="ECO:0000256" key="1">
    <source>
        <dbReference type="ARBA" id="ARBA00022475"/>
    </source>
</evidence>
<dbReference type="Pfam" id="PF02660">
    <property type="entry name" value="G3P_acyltransf"/>
    <property type="match status" value="1"/>
</dbReference>
<name>A0ABP9U8V3_9BACT</name>
<comment type="function">
    <text evidence="10">Catalyzes the transfer of an acyl group from acyl-phosphate (acyl-PO(4)) to glycerol-3-phosphate (G3P) to form lysophosphatidic acid (LPA). This enzyme utilizes acyl-phosphate as fatty acyl donor, but not acyl-CoA or acyl-ACP.</text>
</comment>
<feature type="transmembrane region" description="Helical" evidence="10">
    <location>
        <begin position="60"/>
        <end position="87"/>
    </location>
</feature>
<comment type="similarity">
    <text evidence="10">Belongs to the PlsY family.</text>
</comment>
<dbReference type="SMART" id="SM01207">
    <property type="entry name" value="G3P_acyltransf"/>
    <property type="match status" value="1"/>
</dbReference>
<dbReference type="HAMAP" id="MF_01043">
    <property type="entry name" value="PlsY"/>
    <property type="match status" value="1"/>
</dbReference>
<dbReference type="PANTHER" id="PTHR30309:SF0">
    <property type="entry name" value="GLYCEROL-3-PHOSPHATE ACYLTRANSFERASE-RELATED"/>
    <property type="match status" value="1"/>
</dbReference>
<evidence type="ECO:0000256" key="10">
    <source>
        <dbReference type="HAMAP-Rule" id="MF_01043"/>
    </source>
</evidence>
<evidence type="ECO:0000256" key="2">
    <source>
        <dbReference type="ARBA" id="ARBA00022516"/>
    </source>
</evidence>
<keyword evidence="12" id="KW-1185">Reference proteome</keyword>
<feature type="transmembrane region" description="Helical" evidence="10">
    <location>
        <begin position="130"/>
        <end position="157"/>
    </location>
</feature>
<keyword evidence="1 10" id="KW-1003">Cell membrane</keyword>
<dbReference type="PANTHER" id="PTHR30309">
    <property type="entry name" value="INNER MEMBRANE PROTEIN YGIH"/>
    <property type="match status" value="1"/>
</dbReference>
<sequence>MTYAGALVILILVGSVIGYLSGSVLYAVHIGKWLGKKDLRKFGSGNPGFTNTTRVFGWKIGAFVLICDVLKAVIPTLIMFIIYWFSLKNVLDAHITTRYNPAIFIYFAGFFAVLGHLFPVYYKFKGGKGIASLGGLLLIMSPFMGATAGLIIILCVLITRYVSLGSVIAVLLAPFLALVPGVNYTYLMYPDIHFSVWTAVHEPCIFLPLFGMLLFLGIFIIVLHIPNLKRIAKGVENKFWKIPSKDKVENKVPTDIQK</sequence>
<dbReference type="EC" id="2.3.1.275" evidence="10"/>
<dbReference type="Proteomes" id="UP001449582">
    <property type="component" value="Unassembled WGS sequence"/>
</dbReference>
<proteinExistence type="inferred from homology"/>
<evidence type="ECO:0000313" key="12">
    <source>
        <dbReference type="Proteomes" id="UP001449582"/>
    </source>
</evidence>
<feature type="transmembrane region" description="Helical" evidence="10">
    <location>
        <begin position="205"/>
        <end position="225"/>
    </location>
</feature>
<feature type="transmembrane region" description="Helical" evidence="10">
    <location>
        <begin position="99"/>
        <end position="118"/>
    </location>
</feature>
<evidence type="ECO:0000256" key="3">
    <source>
        <dbReference type="ARBA" id="ARBA00022679"/>
    </source>
</evidence>
<evidence type="ECO:0000256" key="5">
    <source>
        <dbReference type="ARBA" id="ARBA00022989"/>
    </source>
</evidence>
<keyword evidence="2 10" id="KW-0444">Lipid biosynthesis</keyword>
<organism evidence="11 12">
    <name type="scientific">Ureaplasma ceti</name>
    <dbReference type="NCBI Taxonomy" id="3119530"/>
    <lineage>
        <taxon>Bacteria</taxon>
        <taxon>Bacillati</taxon>
        <taxon>Mycoplasmatota</taxon>
        <taxon>Mycoplasmoidales</taxon>
        <taxon>Mycoplasmoidaceae</taxon>
        <taxon>Ureaplasma</taxon>
    </lineage>
</organism>
<keyword evidence="7 10" id="KW-0472">Membrane</keyword>
<evidence type="ECO:0000256" key="7">
    <source>
        <dbReference type="ARBA" id="ARBA00023136"/>
    </source>
</evidence>
<comment type="subunit">
    <text evidence="10">Probably interacts with PlsX.</text>
</comment>
<evidence type="ECO:0000256" key="9">
    <source>
        <dbReference type="ARBA" id="ARBA00023264"/>
    </source>
</evidence>
<keyword evidence="4 10" id="KW-0812">Transmembrane</keyword>
<accession>A0ABP9U8V3</accession>
<dbReference type="RefSeq" id="WP_353289703.1">
    <property type="nucleotide sequence ID" value="NZ_BAABQM010000001.1"/>
</dbReference>
<feature type="transmembrane region" description="Helical" evidence="10">
    <location>
        <begin position="164"/>
        <end position="185"/>
    </location>
</feature>
<gene>
    <name evidence="10 11" type="primary">plsY</name>
    <name evidence="11" type="ORF">UREOM_2520</name>
</gene>
<keyword evidence="3 10" id="KW-0808">Transferase</keyword>
<keyword evidence="8 10" id="KW-0594">Phospholipid biosynthesis</keyword>
<evidence type="ECO:0000256" key="4">
    <source>
        <dbReference type="ARBA" id="ARBA00022692"/>
    </source>
</evidence>
<evidence type="ECO:0000313" key="11">
    <source>
        <dbReference type="EMBL" id="GAA5414541.1"/>
    </source>
</evidence>
<dbReference type="EMBL" id="BAABQM010000001">
    <property type="protein sequence ID" value="GAA5414541.1"/>
    <property type="molecule type" value="Genomic_DNA"/>
</dbReference>
<dbReference type="InterPro" id="IPR003811">
    <property type="entry name" value="G3P_acylTferase_PlsY"/>
</dbReference>
<comment type="pathway">
    <text evidence="10">Lipid metabolism; phospholipid metabolism.</text>
</comment>
<keyword evidence="9 10" id="KW-1208">Phospholipid metabolism</keyword>
<keyword evidence="6 10" id="KW-0443">Lipid metabolism</keyword>
<comment type="subcellular location">
    <subcellularLocation>
        <location evidence="10">Cell membrane</location>
        <topology evidence="10">Multi-pass membrane protein</topology>
    </subcellularLocation>
</comment>
<evidence type="ECO:0000256" key="6">
    <source>
        <dbReference type="ARBA" id="ARBA00023098"/>
    </source>
</evidence>
<comment type="catalytic activity">
    <reaction evidence="10">
        <text>an acyl phosphate + sn-glycerol 3-phosphate = a 1-acyl-sn-glycero-3-phosphate + phosphate</text>
        <dbReference type="Rhea" id="RHEA:34075"/>
        <dbReference type="ChEBI" id="CHEBI:43474"/>
        <dbReference type="ChEBI" id="CHEBI:57597"/>
        <dbReference type="ChEBI" id="CHEBI:57970"/>
        <dbReference type="ChEBI" id="CHEBI:59918"/>
        <dbReference type="EC" id="2.3.1.275"/>
    </reaction>
</comment>
<evidence type="ECO:0000256" key="8">
    <source>
        <dbReference type="ARBA" id="ARBA00023209"/>
    </source>
</evidence>
<keyword evidence="5 10" id="KW-1133">Transmembrane helix</keyword>
<dbReference type="NCBIfam" id="TIGR00023">
    <property type="entry name" value="glycerol-3-phosphate 1-O-acyltransferase PlsY"/>
    <property type="match status" value="1"/>
</dbReference>
<comment type="caution">
    <text evidence="11">The sequence shown here is derived from an EMBL/GenBank/DDBJ whole genome shotgun (WGS) entry which is preliminary data.</text>
</comment>
<reference evidence="11" key="1">
    <citation type="submission" date="2024-02" db="EMBL/GenBank/DDBJ databases">
        <title>Draft genome sequence of new strains in genus Ureaplasma.</title>
        <authorList>
            <person name="Nakajima Y."/>
            <person name="Segawa T."/>
        </authorList>
    </citation>
    <scope>NUCLEOTIDE SEQUENCE [LARGE SCALE GENOMIC DNA]</scope>
    <source>
        <strain evidence="11">OM1</strain>
    </source>
</reference>